<feature type="chain" id="PRO_5012947096" description="SLH domain-containing protein" evidence="1">
    <location>
        <begin position="27"/>
        <end position="734"/>
    </location>
</feature>
<dbReference type="EMBL" id="MOXJ01000014">
    <property type="protein sequence ID" value="PDO10446.1"/>
    <property type="molecule type" value="Genomic_DNA"/>
</dbReference>
<evidence type="ECO:0000256" key="1">
    <source>
        <dbReference type="SAM" id="SignalP"/>
    </source>
</evidence>
<organism evidence="3 4">
    <name type="scientific">Candidatus Reconcilbacillus cellulovorans</name>
    <dbReference type="NCBI Taxonomy" id="1906605"/>
    <lineage>
        <taxon>Bacteria</taxon>
        <taxon>Bacillati</taxon>
        <taxon>Bacillota</taxon>
        <taxon>Bacilli</taxon>
        <taxon>Bacillales</taxon>
        <taxon>Paenibacillaceae</taxon>
        <taxon>Candidatus Reconcilbacillus</taxon>
    </lineage>
</organism>
<dbReference type="Proteomes" id="UP000243688">
    <property type="component" value="Unassembled WGS sequence"/>
</dbReference>
<evidence type="ECO:0000313" key="3">
    <source>
        <dbReference type="EMBL" id="PDO10446.1"/>
    </source>
</evidence>
<dbReference type="Pfam" id="PF00395">
    <property type="entry name" value="SLH"/>
    <property type="match status" value="3"/>
</dbReference>
<protein>
    <recommendedName>
        <fullName evidence="2">SLH domain-containing protein</fullName>
    </recommendedName>
</protein>
<keyword evidence="1" id="KW-0732">Signal</keyword>
<feature type="signal peptide" evidence="1">
    <location>
        <begin position="1"/>
        <end position="26"/>
    </location>
</feature>
<dbReference type="InterPro" id="IPR032599">
    <property type="entry name" value="YcdB/YcdC_rep_domain"/>
</dbReference>
<dbReference type="PROSITE" id="PS51272">
    <property type="entry name" value="SLH"/>
    <property type="match status" value="3"/>
</dbReference>
<dbReference type="Pfam" id="PF16244">
    <property type="entry name" value="DUF4901"/>
    <property type="match status" value="2"/>
</dbReference>
<gene>
    <name evidence="3" type="ORF">BLM47_06845</name>
</gene>
<reference evidence="3 4" key="1">
    <citation type="submission" date="2016-12" db="EMBL/GenBank/DDBJ databases">
        <title>Candidatus Reconcilibacillus cellulovorans genome.</title>
        <authorList>
            <person name="Kolinko S."/>
            <person name="Wu Y.-W."/>
            <person name="Tachea F."/>
            <person name="Denzel E."/>
            <person name="Hiras J."/>
            <person name="Baecker N."/>
            <person name="Chan L.J."/>
            <person name="Eichorst S.A."/>
            <person name="Frey D."/>
            <person name="Adams P.D."/>
            <person name="Pray T."/>
            <person name="Tanjore D."/>
            <person name="Petzold C.J."/>
            <person name="Gladden J.M."/>
            <person name="Simmons B.A."/>
            <person name="Singer S.W."/>
        </authorList>
    </citation>
    <scope>NUCLEOTIDE SEQUENCE [LARGE SCALE GENOMIC DNA]</scope>
    <source>
        <strain evidence="3">JTherm</strain>
    </source>
</reference>
<feature type="domain" description="SLH" evidence="2">
    <location>
        <begin position="605"/>
        <end position="667"/>
    </location>
</feature>
<feature type="domain" description="SLH" evidence="2">
    <location>
        <begin position="539"/>
        <end position="601"/>
    </location>
</feature>
<evidence type="ECO:0000259" key="2">
    <source>
        <dbReference type="PROSITE" id="PS51272"/>
    </source>
</evidence>
<proteinExistence type="predicted"/>
<dbReference type="InterPro" id="IPR001119">
    <property type="entry name" value="SLH_dom"/>
</dbReference>
<dbReference type="AlphaFoldDB" id="A0A2A6E0V5"/>
<comment type="caution">
    <text evidence="3">The sequence shown here is derived from an EMBL/GenBank/DDBJ whole genome shotgun (WGS) entry which is preliminary data.</text>
</comment>
<evidence type="ECO:0000313" key="4">
    <source>
        <dbReference type="Proteomes" id="UP000243688"/>
    </source>
</evidence>
<name>A0A2A6E0V5_9BACL</name>
<feature type="domain" description="SLH" evidence="2">
    <location>
        <begin position="668"/>
        <end position="731"/>
    </location>
</feature>
<accession>A0A2A6E0V5</accession>
<sequence length="734" mass="82731">MKRFRLFAHVLLAALAAFSAVPAVFAEPAESKAVVDREKAVSLARSYLSLASDFELNSVNFYEDFSGKRWSLEFHKKSENGYSDGVVVSLDADTGRLIGFEKYDGDPAQQTTYPPKYDFEAAKKVAERFVREVNAAEFDQLRYNPDVEAAFRTPLQGPVVYPFRYDRVVNGIIYPENYVFVRVDGSGNVVSYQFVWDDKVEFAPATGLIDEDRAKALFQEKASVVLWLIWLRNVQNPTPRFAYEWNSSRMHARTGEIDILMDGSFEPMEKKASSPSGRFAESLTQQQAAEAMKTLLSLDDVQLANASYYEQKDAGVWNFEWRIDTAKTGGSAEDGVYYWVSVDASTGEPVSYHFSNPTKSVRPIRDDVRGKQIAADFVRRAYPARLHELAGPNGKSGVYFFQRLVDGVPVELEGIHLIVGEDGSILSLQRSFSTVSFPSAKPTVLLETEARTRLMNAYTLRLQYIREPNSPFREGIPPEKYRAILASGMTQYLYYNPDAGNRAEPYYVLVPKRPTDTGIFLDATDGKFYRRDNGKEYFLELPETSDLKGHWAEKELRLMLEYGAIDAEGGRAAPDKPITRGEMIKMLLIAMRGGWFEPSYYANERKASFADVSAGSAYFAYVEYAVDNRLIDPATERFRPDDPVTREELAVLIVRALGYAKLAEYGDLFRLDVADAGDIRHKGQVAIATGLGIMTTDEHGRFRPAETVTRAQAAVAFYRFLQKRAELQDVGPWR</sequence>